<dbReference type="InterPro" id="IPR002068">
    <property type="entry name" value="A-crystallin/Hsp20_dom"/>
</dbReference>
<name>A0A0L0W843_GOTPU</name>
<evidence type="ECO:0000313" key="4">
    <source>
        <dbReference type="EMBL" id="KNF07714.1"/>
    </source>
</evidence>
<dbReference type="InterPro" id="IPR008978">
    <property type="entry name" value="HSP20-like_chaperone"/>
</dbReference>
<comment type="caution">
    <text evidence="4">The sequence shown here is derived from an EMBL/GenBank/DDBJ whole genome shotgun (WGS) entry which is preliminary data.</text>
</comment>
<dbReference type="PANTHER" id="PTHR11527">
    <property type="entry name" value="HEAT-SHOCK PROTEIN 20 FAMILY MEMBER"/>
    <property type="match status" value="1"/>
</dbReference>
<keyword evidence="5" id="KW-1185">Reference proteome</keyword>
<evidence type="ECO:0000256" key="1">
    <source>
        <dbReference type="PROSITE-ProRule" id="PRU00285"/>
    </source>
</evidence>
<evidence type="ECO:0000259" key="3">
    <source>
        <dbReference type="PROSITE" id="PS01031"/>
    </source>
</evidence>
<dbReference type="STRING" id="1503.CLPU_13c00560"/>
<reference evidence="5" key="1">
    <citation type="submission" date="2015-07" db="EMBL/GenBank/DDBJ databases">
        <title>Draft genome sequence of the purine-degrading Gottschalkia purinilyticum DSM 1384 (formerly Clostridium purinilyticum).</title>
        <authorList>
            <person name="Poehlein A."/>
            <person name="Schiel-Bengelsdorf B."/>
            <person name="Bengelsdorf F.R."/>
            <person name="Daniel R."/>
            <person name="Duerre P."/>
        </authorList>
    </citation>
    <scope>NUCLEOTIDE SEQUENCE [LARGE SCALE GENOMIC DNA]</scope>
    <source>
        <strain evidence="5">DSM 1384</strain>
    </source>
</reference>
<dbReference type="RefSeq" id="WP_050356007.1">
    <property type="nucleotide sequence ID" value="NZ_LGSS01000013.1"/>
</dbReference>
<evidence type="ECO:0000256" key="2">
    <source>
        <dbReference type="RuleBase" id="RU003616"/>
    </source>
</evidence>
<dbReference type="EMBL" id="LGSS01000013">
    <property type="protein sequence ID" value="KNF07714.1"/>
    <property type="molecule type" value="Genomic_DNA"/>
</dbReference>
<sequence length="140" mass="16388">MFGLTPFRRGRNDVFDFFNEMEKNFMQSFNNEFFNFKTDIVEKEDKFILEAELPGFNKENIDVKVDDNKLTISAKQDTSTEENKDNYVRKERRYGSFVRSFDVSNVKVDDIKADYKNGILTLELPKKDSGNSNGKKIDIN</sequence>
<protein>
    <submittedName>
        <fullName evidence="4">Molecular chaperone</fullName>
    </submittedName>
</protein>
<dbReference type="Gene3D" id="2.60.40.790">
    <property type="match status" value="1"/>
</dbReference>
<dbReference type="AlphaFoldDB" id="A0A0L0W843"/>
<dbReference type="Proteomes" id="UP000037267">
    <property type="component" value="Unassembled WGS sequence"/>
</dbReference>
<evidence type="ECO:0000313" key="5">
    <source>
        <dbReference type="Proteomes" id="UP000037267"/>
    </source>
</evidence>
<comment type="similarity">
    <text evidence="1 2">Belongs to the small heat shock protein (HSP20) family.</text>
</comment>
<dbReference type="Pfam" id="PF00011">
    <property type="entry name" value="HSP20"/>
    <property type="match status" value="1"/>
</dbReference>
<proteinExistence type="inferred from homology"/>
<gene>
    <name evidence="4" type="ORF">CLPU_13c00560</name>
</gene>
<dbReference type="SUPFAM" id="SSF49764">
    <property type="entry name" value="HSP20-like chaperones"/>
    <property type="match status" value="1"/>
</dbReference>
<organism evidence="4 5">
    <name type="scientific">Gottschalkia purinilytica</name>
    <name type="common">Clostridium purinilyticum</name>
    <dbReference type="NCBI Taxonomy" id="1503"/>
    <lineage>
        <taxon>Bacteria</taxon>
        <taxon>Bacillati</taxon>
        <taxon>Bacillota</taxon>
        <taxon>Tissierellia</taxon>
        <taxon>Tissierellales</taxon>
        <taxon>Gottschalkiaceae</taxon>
        <taxon>Gottschalkia</taxon>
    </lineage>
</organism>
<dbReference type="OrthoDB" id="9811615at2"/>
<accession>A0A0L0W843</accession>
<dbReference type="CDD" id="cd06471">
    <property type="entry name" value="ACD_LpsHSP_like"/>
    <property type="match status" value="1"/>
</dbReference>
<feature type="domain" description="SHSP" evidence="3">
    <location>
        <begin position="29"/>
        <end position="140"/>
    </location>
</feature>
<dbReference type="PROSITE" id="PS01031">
    <property type="entry name" value="SHSP"/>
    <property type="match status" value="1"/>
</dbReference>
<dbReference type="InterPro" id="IPR031107">
    <property type="entry name" value="Small_HSP"/>
</dbReference>